<dbReference type="Proteomes" id="UP000009080">
    <property type="component" value="Chromosome"/>
</dbReference>
<evidence type="ECO:0000313" key="2">
    <source>
        <dbReference type="Proteomes" id="UP000009080"/>
    </source>
</evidence>
<organism evidence="1 2">
    <name type="scientific">Teredinibacter turnerae (strain ATCC 39867 / T7901)</name>
    <dbReference type="NCBI Taxonomy" id="377629"/>
    <lineage>
        <taxon>Bacteria</taxon>
        <taxon>Pseudomonadati</taxon>
        <taxon>Pseudomonadota</taxon>
        <taxon>Gammaproteobacteria</taxon>
        <taxon>Cellvibrionales</taxon>
        <taxon>Cellvibrionaceae</taxon>
        <taxon>Teredinibacter</taxon>
    </lineage>
</organism>
<dbReference type="eggNOG" id="ENOG5032A63">
    <property type="taxonomic scope" value="Bacteria"/>
</dbReference>
<dbReference type="OrthoDB" id="5704413at2"/>
<dbReference type="RefSeq" id="WP_015819394.1">
    <property type="nucleotide sequence ID" value="NC_012997.1"/>
</dbReference>
<dbReference type="EMBL" id="CP001614">
    <property type="protein sequence ID" value="ACR13281.1"/>
    <property type="molecule type" value="Genomic_DNA"/>
</dbReference>
<reference evidence="1 2" key="1">
    <citation type="journal article" date="2009" name="PLoS ONE">
        <title>The complete genome of Teredinibacter turnerae T7901: an intracellular endosymbiont of marine wood-boring bivalves (shipworms).</title>
        <authorList>
            <person name="Yang J.C."/>
            <person name="Madupu R."/>
            <person name="Durkin A.S."/>
            <person name="Ekborg N.A."/>
            <person name="Pedamallu C.S."/>
            <person name="Hostetler J.B."/>
            <person name="Radune D."/>
            <person name="Toms B.S."/>
            <person name="Henrissat B."/>
            <person name="Coutinho P.M."/>
            <person name="Schwarz S."/>
            <person name="Field L."/>
            <person name="Trindade-Silva A.E."/>
            <person name="Soares C.A.G."/>
            <person name="Elshahawi S."/>
            <person name="Hanora A."/>
            <person name="Schmidt E.W."/>
            <person name="Haygood M.G."/>
            <person name="Posfai J."/>
            <person name="Benner J."/>
            <person name="Madinger C."/>
            <person name="Nove J."/>
            <person name="Anton B."/>
            <person name="Chaudhary K."/>
            <person name="Foster J."/>
            <person name="Holman A."/>
            <person name="Kumar S."/>
            <person name="Lessard P.A."/>
            <person name="Luyten Y.A."/>
            <person name="Slatko B."/>
            <person name="Wood N."/>
            <person name="Wu B."/>
            <person name="Teplitski M."/>
            <person name="Mougous J.D."/>
            <person name="Ward N."/>
            <person name="Eisen J.A."/>
            <person name="Badger J.H."/>
            <person name="Distel D.L."/>
        </authorList>
    </citation>
    <scope>NUCLEOTIDE SEQUENCE [LARGE SCALE GENOMIC DNA]</scope>
    <source>
        <strain evidence="2">ATCC 39867 / T7901</strain>
    </source>
</reference>
<dbReference type="KEGG" id="ttu:TERTU_0616"/>
<keyword evidence="2" id="KW-1185">Reference proteome</keyword>
<protein>
    <submittedName>
        <fullName evidence="1">Uncharacterized protein</fullName>
    </submittedName>
</protein>
<sequence length="67" mass="7432">MKRAEYKIISGPSGLPQLEDRITEFLNKGWKPVGGIAFNAGYPYQAIARVVTVDEDDNLTRNPEPAL</sequence>
<proteinExistence type="predicted"/>
<dbReference type="AlphaFoldDB" id="C5BNP6"/>
<dbReference type="HOGENOM" id="CLU_2811008_0_0_6"/>
<evidence type="ECO:0000313" key="1">
    <source>
        <dbReference type="EMBL" id="ACR13281.1"/>
    </source>
</evidence>
<gene>
    <name evidence="1" type="ordered locus">TERTU_0616</name>
</gene>
<accession>C5BNP6</accession>
<name>C5BNP6_TERTT</name>